<evidence type="ECO:0000259" key="1">
    <source>
        <dbReference type="PROSITE" id="PS51203"/>
    </source>
</evidence>
<dbReference type="GO" id="GO:0051082">
    <property type="term" value="F:unfolded protein binding"/>
    <property type="evidence" value="ECO:0007669"/>
    <property type="project" value="TreeGrafter"/>
</dbReference>
<name>A0A0B6YKS4_9EUPU</name>
<dbReference type="PROSITE" id="PS51203">
    <property type="entry name" value="CS"/>
    <property type="match status" value="1"/>
</dbReference>
<dbReference type="Gene3D" id="1.20.5.740">
    <property type="entry name" value="Single helix bin"/>
    <property type="match status" value="1"/>
</dbReference>
<dbReference type="EMBL" id="HACG01009521">
    <property type="protein sequence ID" value="CEK56386.1"/>
    <property type="molecule type" value="Transcribed_RNA"/>
</dbReference>
<proteinExistence type="predicted"/>
<dbReference type="FunFam" id="1.20.5.740:FF:000001">
    <property type="entry name" value="nudC domain-containing protein 2"/>
    <property type="match status" value="1"/>
</dbReference>
<dbReference type="PANTHER" id="PTHR12356:SF18">
    <property type="entry name" value="NUDC DOMAIN-CONTAINING PROTEIN 2"/>
    <property type="match status" value="1"/>
</dbReference>
<dbReference type="InterPro" id="IPR008978">
    <property type="entry name" value="HSP20-like_chaperone"/>
</dbReference>
<sequence length="153" mass="17505">MAHFDERSGIIPCKTEWGHWWQTIDEVYIEIHSNSELKSKEIKCNITPKRITVHVKGCLIFEGEFCETVHADETVWTLEDKSMIRICLSKAHNTAAHCWPSLLKGKYKADPHTFDEMQKKLTLQRFQLENPGMDFSGASMTGNYHGGGPQLPD</sequence>
<dbReference type="PANTHER" id="PTHR12356">
    <property type="entry name" value="NUCLEAR MOVEMENT PROTEIN NUDC"/>
    <property type="match status" value="1"/>
</dbReference>
<protein>
    <recommendedName>
        <fullName evidence="1">CS domain-containing protein</fullName>
    </recommendedName>
</protein>
<feature type="domain" description="CS" evidence="1">
    <location>
        <begin position="13"/>
        <end position="103"/>
    </location>
</feature>
<organism evidence="2">
    <name type="scientific">Arion vulgaris</name>
    <dbReference type="NCBI Taxonomy" id="1028688"/>
    <lineage>
        <taxon>Eukaryota</taxon>
        <taxon>Metazoa</taxon>
        <taxon>Spiralia</taxon>
        <taxon>Lophotrochozoa</taxon>
        <taxon>Mollusca</taxon>
        <taxon>Gastropoda</taxon>
        <taxon>Heterobranchia</taxon>
        <taxon>Euthyneura</taxon>
        <taxon>Panpulmonata</taxon>
        <taxon>Eupulmonata</taxon>
        <taxon>Stylommatophora</taxon>
        <taxon>Helicina</taxon>
        <taxon>Arionoidea</taxon>
        <taxon>Arionidae</taxon>
        <taxon>Arion</taxon>
    </lineage>
</organism>
<dbReference type="Pfam" id="PF04969">
    <property type="entry name" value="CS"/>
    <property type="match status" value="1"/>
</dbReference>
<dbReference type="GO" id="GO:0005737">
    <property type="term" value="C:cytoplasm"/>
    <property type="evidence" value="ECO:0007669"/>
    <property type="project" value="TreeGrafter"/>
</dbReference>
<dbReference type="AlphaFoldDB" id="A0A0B6YKS4"/>
<dbReference type="GO" id="GO:0006457">
    <property type="term" value="P:protein folding"/>
    <property type="evidence" value="ECO:0007669"/>
    <property type="project" value="TreeGrafter"/>
</dbReference>
<evidence type="ECO:0000313" key="2">
    <source>
        <dbReference type="EMBL" id="CEK56386.1"/>
    </source>
</evidence>
<gene>
    <name evidence="2" type="primary">ORF27513</name>
</gene>
<dbReference type="InterPro" id="IPR007052">
    <property type="entry name" value="CS_dom"/>
</dbReference>
<dbReference type="Gene3D" id="2.60.40.790">
    <property type="match status" value="1"/>
</dbReference>
<dbReference type="InterPro" id="IPR037898">
    <property type="entry name" value="NudC_fam"/>
</dbReference>
<accession>A0A0B6YKS4</accession>
<dbReference type="SUPFAM" id="SSF49764">
    <property type="entry name" value="HSP20-like chaperones"/>
    <property type="match status" value="1"/>
</dbReference>
<reference evidence="2" key="1">
    <citation type="submission" date="2014-12" db="EMBL/GenBank/DDBJ databases">
        <title>Insight into the proteome of Arion vulgaris.</title>
        <authorList>
            <person name="Aradska J."/>
            <person name="Bulat T."/>
            <person name="Smidak R."/>
            <person name="Sarate P."/>
            <person name="Gangsoo J."/>
            <person name="Sialana F."/>
            <person name="Bilban M."/>
            <person name="Lubec G."/>
        </authorList>
    </citation>
    <scope>NUCLEOTIDE SEQUENCE</scope>
    <source>
        <tissue evidence="2">Skin</tissue>
    </source>
</reference>